<sequence>MRRKWHYAQRKPRVSKVAATAAGAPEPAAEARSGEGGGEPGRQRGESAVAGQGPSERPEAANYGTNFAANARPNGLGHASSKATFGFGVHVQPAVADVELGRLRGRSPAAPRRLRAHFPADRYSTSLAPAPEPSERPPVVFRP</sequence>
<feature type="region of interest" description="Disordered" evidence="1">
    <location>
        <begin position="118"/>
        <end position="143"/>
    </location>
</feature>
<dbReference type="AlphaFoldDB" id="A0A4U8UYX6"/>
<dbReference type="EMBL" id="AZBU02000001">
    <property type="protein sequence ID" value="TMS38721.1"/>
    <property type="molecule type" value="Genomic_DNA"/>
</dbReference>
<evidence type="ECO:0000256" key="1">
    <source>
        <dbReference type="SAM" id="MobiDB-lite"/>
    </source>
</evidence>
<keyword evidence="3" id="KW-1185">Reference proteome</keyword>
<proteinExistence type="predicted"/>
<organism evidence="2 3">
    <name type="scientific">Steinernema carpocapsae</name>
    <name type="common">Entomopathogenic nematode</name>
    <dbReference type="NCBI Taxonomy" id="34508"/>
    <lineage>
        <taxon>Eukaryota</taxon>
        <taxon>Metazoa</taxon>
        <taxon>Ecdysozoa</taxon>
        <taxon>Nematoda</taxon>
        <taxon>Chromadorea</taxon>
        <taxon>Rhabditida</taxon>
        <taxon>Tylenchina</taxon>
        <taxon>Panagrolaimomorpha</taxon>
        <taxon>Strongyloidoidea</taxon>
        <taxon>Steinernematidae</taxon>
        <taxon>Steinernema</taxon>
    </lineage>
</organism>
<reference evidence="2 3" key="1">
    <citation type="journal article" date="2015" name="Genome Biol.">
        <title>Comparative genomics of Steinernema reveals deeply conserved gene regulatory networks.</title>
        <authorList>
            <person name="Dillman A.R."/>
            <person name="Macchietto M."/>
            <person name="Porter C.F."/>
            <person name="Rogers A."/>
            <person name="Williams B."/>
            <person name="Antoshechkin I."/>
            <person name="Lee M.M."/>
            <person name="Goodwin Z."/>
            <person name="Lu X."/>
            <person name="Lewis E.E."/>
            <person name="Goodrich-Blair H."/>
            <person name="Stock S.P."/>
            <person name="Adams B.J."/>
            <person name="Sternberg P.W."/>
            <person name="Mortazavi A."/>
        </authorList>
    </citation>
    <scope>NUCLEOTIDE SEQUENCE [LARGE SCALE GENOMIC DNA]</scope>
    <source>
        <strain evidence="2 3">ALL</strain>
    </source>
</reference>
<feature type="compositionally biased region" description="Basic residues" evidence="1">
    <location>
        <begin position="1"/>
        <end position="14"/>
    </location>
</feature>
<evidence type="ECO:0000313" key="2">
    <source>
        <dbReference type="EMBL" id="TMS38721.1"/>
    </source>
</evidence>
<dbReference type="EMBL" id="CM016762">
    <property type="protein sequence ID" value="TMS38721.1"/>
    <property type="molecule type" value="Genomic_DNA"/>
</dbReference>
<feature type="compositionally biased region" description="Low complexity" evidence="1">
    <location>
        <begin position="18"/>
        <end position="31"/>
    </location>
</feature>
<dbReference type="Proteomes" id="UP000298663">
    <property type="component" value="Chromosome X"/>
</dbReference>
<comment type="caution">
    <text evidence="2">The sequence shown here is derived from an EMBL/GenBank/DDBJ whole genome shotgun (WGS) entry which is preliminary data.</text>
</comment>
<feature type="region of interest" description="Disordered" evidence="1">
    <location>
        <begin position="1"/>
        <end position="67"/>
    </location>
</feature>
<evidence type="ECO:0000313" key="3">
    <source>
        <dbReference type="Proteomes" id="UP000298663"/>
    </source>
</evidence>
<name>A0A4U8UYX6_STECR</name>
<accession>A0A4U8UYX6</accession>
<protein>
    <submittedName>
        <fullName evidence="2">Uncharacterized protein</fullName>
    </submittedName>
</protein>
<reference evidence="2 3" key="2">
    <citation type="journal article" date="2019" name="G3 (Bethesda)">
        <title>Hybrid Assembly of the Genome of the Entomopathogenic Nematode Steinernema carpocapsae Identifies the X-Chromosome.</title>
        <authorList>
            <person name="Serra L."/>
            <person name="Macchietto M."/>
            <person name="Macias-Munoz A."/>
            <person name="McGill C.J."/>
            <person name="Rodriguez I.M."/>
            <person name="Rodriguez B."/>
            <person name="Murad R."/>
            <person name="Mortazavi A."/>
        </authorList>
    </citation>
    <scope>NUCLEOTIDE SEQUENCE [LARGE SCALE GENOMIC DNA]</scope>
    <source>
        <strain evidence="2 3">ALL</strain>
    </source>
</reference>
<gene>
    <name evidence="2" type="ORF">L596_005381</name>
</gene>